<feature type="compositionally biased region" description="Basic and acidic residues" evidence="1">
    <location>
        <begin position="36"/>
        <end position="47"/>
    </location>
</feature>
<gene>
    <name evidence="2" type="ORF">PIB30_089102</name>
</gene>
<reference evidence="2 3" key="1">
    <citation type="journal article" date="2023" name="Plants (Basel)">
        <title>Bridging the Gap: Combining Genomics and Transcriptomics Approaches to Understand Stylosanthes scabra, an Orphan Legume from the Brazilian Caatinga.</title>
        <authorList>
            <person name="Ferreira-Neto J.R.C."/>
            <person name="da Silva M.D."/>
            <person name="Binneck E."/>
            <person name="de Melo N.F."/>
            <person name="da Silva R.H."/>
            <person name="de Melo A.L.T.M."/>
            <person name="Pandolfi V."/>
            <person name="Bustamante F.O."/>
            <person name="Brasileiro-Vidal A.C."/>
            <person name="Benko-Iseppon A.M."/>
        </authorList>
    </citation>
    <scope>NUCLEOTIDE SEQUENCE [LARGE SCALE GENOMIC DNA]</scope>
    <source>
        <tissue evidence="2">Leaves</tissue>
    </source>
</reference>
<evidence type="ECO:0000256" key="1">
    <source>
        <dbReference type="SAM" id="MobiDB-lite"/>
    </source>
</evidence>
<proteinExistence type="predicted"/>
<accession>A0ABU6QU90</accession>
<name>A0ABU6QU90_9FABA</name>
<dbReference type="Proteomes" id="UP001341840">
    <property type="component" value="Unassembled WGS sequence"/>
</dbReference>
<protein>
    <submittedName>
        <fullName evidence="2">Uncharacterized protein</fullName>
    </submittedName>
</protein>
<evidence type="ECO:0000313" key="3">
    <source>
        <dbReference type="Proteomes" id="UP001341840"/>
    </source>
</evidence>
<evidence type="ECO:0000313" key="2">
    <source>
        <dbReference type="EMBL" id="MED6115295.1"/>
    </source>
</evidence>
<feature type="region of interest" description="Disordered" evidence="1">
    <location>
        <begin position="19"/>
        <end position="47"/>
    </location>
</feature>
<feature type="non-terminal residue" evidence="2">
    <location>
        <position position="110"/>
    </location>
</feature>
<organism evidence="2 3">
    <name type="scientific">Stylosanthes scabra</name>
    <dbReference type="NCBI Taxonomy" id="79078"/>
    <lineage>
        <taxon>Eukaryota</taxon>
        <taxon>Viridiplantae</taxon>
        <taxon>Streptophyta</taxon>
        <taxon>Embryophyta</taxon>
        <taxon>Tracheophyta</taxon>
        <taxon>Spermatophyta</taxon>
        <taxon>Magnoliopsida</taxon>
        <taxon>eudicotyledons</taxon>
        <taxon>Gunneridae</taxon>
        <taxon>Pentapetalae</taxon>
        <taxon>rosids</taxon>
        <taxon>fabids</taxon>
        <taxon>Fabales</taxon>
        <taxon>Fabaceae</taxon>
        <taxon>Papilionoideae</taxon>
        <taxon>50 kb inversion clade</taxon>
        <taxon>dalbergioids sensu lato</taxon>
        <taxon>Dalbergieae</taxon>
        <taxon>Pterocarpus clade</taxon>
        <taxon>Stylosanthes</taxon>
    </lineage>
</organism>
<sequence length="110" mass="11990">MTTGNEKNVALFSDSKVVTGDNNKVDNKGVLPSATEEGHKKERSSFRDKVVGGSTTNFTELVAQLDGDRLGKVFGKQGKSIKPRVTFTDETKAVFSQPFQEAIVIKVLDK</sequence>
<dbReference type="EMBL" id="JASCZI010001649">
    <property type="protein sequence ID" value="MED6115295.1"/>
    <property type="molecule type" value="Genomic_DNA"/>
</dbReference>
<comment type="caution">
    <text evidence="2">The sequence shown here is derived from an EMBL/GenBank/DDBJ whole genome shotgun (WGS) entry which is preliminary data.</text>
</comment>
<keyword evidence="3" id="KW-1185">Reference proteome</keyword>